<dbReference type="Pfam" id="PF13098">
    <property type="entry name" value="Thioredoxin_2"/>
    <property type="match status" value="1"/>
</dbReference>
<dbReference type="RefSeq" id="WP_348713508.1">
    <property type="nucleotide sequence ID" value="NZ_CAXIXY010000007.1"/>
</dbReference>
<evidence type="ECO:0000313" key="2">
    <source>
        <dbReference type="EMBL" id="CAL2093018.1"/>
    </source>
</evidence>
<dbReference type="PROSITE" id="PS51352">
    <property type="entry name" value="THIOREDOXIN_2"/>
    <property type="match status" value="1"/>
</dbReference>
<accession>A0ABP1EXE3</accession>
<organism evidence="2 3">
    <name type="scientific">Tenacibaculum platacis</name>
    <dbReference type="NCBI Taxonomy" id="3137852"/>
    <lineage>
        <taxon>Bacteria</taxon>
        <taxon>Pseudomonadati</taxon>
        <taxon>Bacteroidota</taxon>
        <taxon>Flavobacteriia</taxon>
        <taxon>Flavobacteriales</taxon>
        <taxon>Flavobacteriaceae</taxon>
        <taxon>Tenacibaculum</taxon>
    </lineage>
</organism>
<evidence type="ECO:0000259" key="1">
    <source>
        <dbReference type="PROSITE" id="PS51352"/>
    </source>
</evidence>
<keyword evidence="3" id="KW-1185">Reference proteome</keyword>
<dbReference type="Proteomes" id="UP001497416">
    <property type="component" value="Unassembled WGS sequence"/>
</dbReference>
<reference evidence="2 3" key="1">
    <citation type="submission" date="2024-05" db="EMBL/GenBank/DDBJ databases">
        <authorList>
            <person name="Duchaud E."/>
        </authorList>
    </citation>
    <scope>NUCLEOTIDE SEQUENCE [LARGE SCALE GENOMIC DNA]</scope>
    <source>
        <strain evidence="2">Ena-SAMPLE-TAB-13-05-2024-13:56:06:370-140302</strain>
    </source>
</reference>
<dbReference type="InterPro" id="IPR012336">
    <property type="entry name" value="Thioredoxin-like_fold"/>
</dbReference>
<dbReference type="SUPFAM" id="SSF52833">
    <property type="entry name" value="Thioredoxin-like"/>
    <property type="match status" value="1"/>
</dbReference>
<comment type="caution">
    <text evidence="2">The sequence shown here is derived from an EMBL/GenBank/DDBJ whole genome shotgun (WGS) entry which is preliminary data.</text>
</comment>
<feature type="domain" description="Thioredoxin" evidence="1">
    <location>
        <begin position="170"/>
        <end position="323"/>
    </location>
</feature>
<name>A0ABP1EXE3_9FLAO</name>
<dbReference type="InterPro" id="IPR036249">
    <property type="entry name" value="Thioredoxin-like_sf"/>
</dbReference>
<proteinExistence type="predicted"/>
<dbReference type="Gene3D" id="3.40.30.10">
    <property type="entry name" value="Glutaredoxin"/>
    <property type="match status" value="1"/>
</dbReference>
<sequence>MKKLLLITILLSTQLIFCQDDCNTEILNEKVQINPNDKESLVTFTQKLNSLEKCGLDKTDLEIFNNSPIMTNIMMDILAKENTEPYTYQTILDKLLLITETENYQKNIKPRYKTLIGFTKKNAHIKNWEADKLTLKKLEIPEKYIEKIFIELKNNSDKDQTYKQILERIETNNTPKNNVEFQAVEYNQSKIFENYGEIDYEELLEKGKTNKKPILLYFTGYACVNAVKMEQRVLSKKQIIDKLKTNFNFVSVYVDDNRPLPEKKWVTSRKGRLIKTVGRKNYELQITKFKSGIQPFFVIIDTNGEIIKSQGYSDLDTFTKFIE</sequence>
<dbReference type="EMBL" id="CAXIXY010000007">
    <property type="protein sequence ID" value="CAL2093018.1"/>
    <property type="molecule type" value="Genomic_DNA"/>
</dbReference>
<protein>
    <submittedName>
        <fullName evidence="2">Thioredoxin-like domain-containing protein</fullName>
    </submittedName>
</protein>
<dbReference type="InterPro" id="IPR013766">
    <property type="entry name" value="Thioredoxin_domain"/>
</dbReference>
<evidence type="ECO:0000313" key="3">
    <source>
        <dbReference type="Proteomes" id="UP001497416"/>
    </source>
</evidence>
<gene>
    <name evidence="2" type="ORF">T190607A01A_50119</name>
</gene>